<gene>
    <name evidence="3" type="ORF">E6B08_20250</name>
</gene>
<dbReference type="RefSeq" id="WP_136915660.1">
    <property type="nucleotide sequence ID" value="NZ_CP039371.1"/>
</dbReference>
<evidence type="ECO:0000256" key="1">
    <source>
        <dbReference type="SAM" id="Coils"/>
    </source>
</evidence>
<proteinExistence type="predicted"/>
<feature type="transmembrane region" description="Helical" evidence="2">
    <location>
        <begin position="6"/>
        <end position="24"/>
    </location>
</feature>
<name>A0A4D6XHB4_PSEPU</name>
<feature type="coiled-coil region" evidence="1">
    <location>
        <begin position="121"/>
        <end position="155"/>
    </location>
</feature>
<dbReference type="AlphaFoldDB" id="A0A4D6XHB4"/>
<sequence length="388" mass="43617">MGIITFLLMGGVSGGIAGWAFFAFGDKKEKYISGASGVAVTAVEAYVALKAFMAPGQDPAPLILALISSHAIAFVGVIILFAYLLEKQDARFKITIIDVIFSNSKALSAYHDSRKAEIDGRLKKELNIEAIEKSRADLEEEISQFRAEESLFKDEVNDARALLEQRGELIDSKFSIVIPQKYKHCIKPDFFELLPRHTQKVGAFYAKLRPLTEQFIKNDHGLATNEEVFDSYLLGVASYVRTCLFDQAANTGENEVRVHFRKLDSKSMVYKAHVVLSDLDQAVSDLKVDNGLIKASQASRRSLVYSANKKDAYSTGSEHLWQDYLTYVFEQIKDGEHPRFTFGISVRHKAVYSNLLYFLSFIQIEQIIQQDMIRLHNHLSKNLSAKVA</sequence>
<evidence type="ECO:0000256" key="2">
    <source>
        <dbReference type="SAM" id="Phobius"/>
    </source>
</evidence>
<keyword evidence="2" id="KW-1133">Transmembrane helix</keyword>
<dbReference type="EMBL" id="CP039371">
    <property type="protein sequence ID" value="QCI13541.1"/>
    <property type="molecule type" value="Genomic_DNA"/>
</dbReference>
<organism evidence="3 4">
    <name type="scientific">Pseudomonas putida</name>
    <name type="common">Arthrobacter siderocapsulatus</name>
    <dbReference type="NCBI Taxonomy" id="303"/>
    <lineage>
        <taxon>Bacteria</taxon>
        <taxon>Pseudomonadati</taxon>
        <taxon>Pseudomonadota</taxon>
        <taxon>Gammaproteobacteria</taxon>
        <taxon>Pseudomonadales</taxon>
        <taxon>Pseudomonadaceae</taxon>
        <taxon>Pseudomonas</taxon>
    </lineage>
</organism>
<accession>A0A4D6XHB4</accession>
<feature type="transmembrane region" description="Helical" evidence="2">
    <location>
        <begin position="31"/>
        <end position="49"/>
    </location>
</feature>
<dbReference type="Proteomes" id="UP000298551">
    <property type="component" value="Chromosome"/>
</dbReference>
<reference evidence="4" key="1">
    <citation type="submission" date="2019-04" db="EMBL/GenBank/DDBJ databases">
        <title>Genome sequence of Pseudomonas putida 1290, an auxin catabolizing strain.</title>
        <authorList>
            <person name="Laird T.S."/>
            <person name="Leveau J.H.J."/>
        </authorList>
    </citation>
    <scope>NUCLEOTIDE SEQUENCE [LARGE SCALE GENOMIC DNA]</scope>
    <source>
        <strain evidence="4">1290</strain>
    </source>
</reference>
<feature type="transmembrane region" description="Helical" evidence="2">
    <location>
        <begin position="61"/>
        <end position="85"/>
    </location>
</feature>
<protein>
    <submittedName>
        <fullName evidence="3">Uncharacterized protein</fullName>
    </submittedName>
</protein>
<keyword evidence="1" id="KW-0175">Coiled coil</keyword>
<evidence type="ECO:0000313" key="3">
    <source>
        <dbReference type="EMBL" id="QCI13541.1"/>
    </source>
</evidence>
<keyword evidence="2" id="KW-0472">Membrane</keyword>
<dbReference type="OrthoDB" id="6877362at2"/>
<evidence type="ECO:0000313" key="4">
    <source>
        <dbReference type="Proteomes" id="UP000298551"/>
    </source>
</evidence>
<keyword evidence="2" id="KW-0812">Transmembrane</keyword>